<comment type="caution">
    <text evidence="4">The sequence shown here is derived from an EMBL/GenBank/DDBJ whole genome shotgun (WGS) entry which is preliminary data.</text>
</comment>
<dbReference type="InterPro" id="IPR036188">
    <property type="entry name" value="FAD/NAD-bd_sf"/>
</dbReference>
<organism evidence="4 5">
    <name type="scientific">Cyclocybe aegerita</name>
    <name type="common">Black poplar mushroom</name>
    <name type="synonym">Agrocybe aegerita</name>
    <dbReference type="NCBI Taxonomy" id="1973307"/>
    <lineage>
        <taxon>Eukaryota</taxon>
        <taxon>Fungi</taxon>
        <taxon>Dikarya</taxon>
        <taxon>Basidiomycota</taxon>
        <taxon>Agaricomycotina</taxon>
        <taxon>Agaricomycetes</taxon>
        <taxon>Agaricomycetidae</taxon>
        <taxon>Agaricales</taxon>
        <taxon>Agaricineae</taxon>
        <taxon>Bolbitiaceae</taxon>
        <taxon>Cyclocybe</taxon>
    </lineage>
</organism>
<proteinExistence type="predicted"/>
<gene>
    <name evidence="4" type="ORF">AAE3_LOCUS2868</name>
</gene>
<dbReference type="PRINTS" id="PR00411">
    <property type="entry name" value="PNDRDTASEI"/>
</dbReference>
<evidence type="ECO:0000256" key="3">
    <source>
        <dbReference type="ARBA" id="ARBA00023002"/>
    </source>
</evidence>
<evidence type="ECO:0008006" key="6">
    <source>
        <dbReference type="Google" id="ProtNLM"/>
    </source>
</evidence>
<keyword evidence="2" id="KW-0274">FAD</keyword>
<dbReference type="GO" id="GO:0050660">
    <property type="term" value="F:flavin adenine dinucleotide binding"/>
    <property type="evidence" value="ECO:0007669"/>
    <property type="project" value="InterPro"/>
</dbReference>
<name>A0A8S0W816_CYCAE</name>
<dbReference type="Proteomes" id="UP000467700">
    <property type="component" value="Unassembled WGS sequence"/>
</dbReference>
<dbReference type="Pfam" id="PF13450">
    <property type="entry name" value="NAD_binding_8"/>
    <property type="match status" value="1"/>
</dbReference>
<dbReference type="Gene3D" id="3.50.50.60">
    <property type="entry name" value="FAD/NAD(P)-binding domain"/>
    <property type="match status" value="1"/>
</dbReference>
<keyword evidence="3" id="KW-0560">Oxidoreductase</keyword>
<keyword evidence="1" id="KW-0285">Flavoprotein</keyword>
<evidence type="ECO:0000313" key="4">
    <source>
        <dbReference type="EMBL" id="CAA7260826.1"/>
    </source>
</evidence>
<dbReference type="PANTHER" id="PTHR43539">
    <property type="entry name" value="FLAVIN-BINDING MONOOXYGENASE-LIKE PROTEIN (AFU_ORTHOLOGUE AFUA_4G09220)"/>
    <property type="match status" value="1"/>
</dbReference>
<evidence type="ECO:0000256" key="2">
    <source>
        <dbReference type="ARBA" id="ARBA00022827"/>
    </source>
</evidence>
<reference evidence="4 5" key="1">
    <citation type="submission" date="2020-01" db="EMBL/GenBank/DDBJ databases">
        <authorList>
            <person name="Gupta K D."/>
        </authorList>
    </citation>
    <scope>NUCLEOTIDE SEQUENCE [LARGE SCALE GENOMIC DNA]</scope>
</reference>
<dbReference type="InterPro" id="IPR050982">
    <property type="entry name" value="Auxin_biosynth/cation_transpt"/>
</dbReference>
<dbReference type="GO" id="GO:0004499">
    <property type="term" value="F:N,N-dimethylaniline monooxygenase activity"/>
    <property type="evidence" value="ECO:0007669"/>
    <property type="project" value="InterPro"/>
</dbReference>
<dbReference type="Pfam" id="PF00743">
    <property type="entry name" value="FMO-like"/>
    <property type="match status" value="1"/>
</dbReference>
<evidence type="ECO:0000256" key="1">
    <source>
        <dbReference type="ARBA" id="ARBA00022630"/>
    </source>
</evidence>
<dbReference type="EMBL" id="CACVBS010000030">
    <property type="protein sequence ID" value="CAA7260826.1"/>
    <property type="molecule type" value="Genomic_DNA"/>
</dbReference>
<dbReference type="OrthoDB" id="74360at2759"/>
<keyword evidence="5" id="KW-1185">Reference proteome</keyword>
<dbReference type="GO" id="GO:0050661">
    <property type="term" value="F:NADP binding"/>
    <property type="evidence" value="ECO:0007669"/>
    <property type="project" value="InterPro"/>
</dbReference>
<dbReference type="SUPFAM" id="SSF51905">
    <property type="entry name" value="FAD/NAD(P)-binding domain"/>
    <property type="match status" value="2"/>
</dbReference>
<dbReference type="AlphaFoldDB" id="A0A8S0W816"/>
<dbReference type="InterPro" id="IPR020946">
    <property type="entry name" value="Flavin_mOase-like"/>
</dbReference>
<sequence>MEVHLKSDTIPNTPLPTLELQGLSAAPTVSPSEVVSIAQTWLASLETAAKLAAESPVEAASKIASSLNPRDSWWRDMLALAWDLRTFSGTKKIETFLEACLPKAKLHDVRLREGFAAYETPFPDVAWISAFFDFKVREGKEEGVGFGIVRLVPVPKEGGQQGEVDWKAHCVFTNLEAHSAFPENIGPLRNNQPNHGKWESQREREVLFADADADANAPPKPYPNGSPQVLIVGAGQSGLEVAARLKALGVSSLIVERNGRVGDNWRSRYEALCLHDPVWYDHMPYLPFPPTWPVYTPSQKLANWLEFYADALELNVWTSSNITSLKQDLETSKWVATIDKNGVQRRLVVNHVVFCSGLGSEKPNIPEYPGRDEFKGQVLHSTQHKRAKDHAGKKVVVIGACTSAHDISVDYYEHGVDVTMFQRGSTYIMSTDKGWPVIFKSLYWEDGPPVDIADRITASFPHHMATGLSQRRTHYVAQLDKDLLDSLHKVGFRTNLGIHDTGFGLLAWNKAGGYYLDTGGSKLIAEGKIKLKTDSAIKSYTPRGLLFENGTELEADVIVWASGLGDPLDKVRRLVEPSVSTSLKSVWGLNKEGELNGTWRDIGVKGLWYMLGNLALCRFHSSHMVLQIKAMEEGFFGERYAMEE</sequence>
<dbReference type="PANTHER" id="PTHR43539:SF68">
    <property type="entry name" value="FLAVIN-BINDING MONOOXYGENASE-LIKE PROTEIN (AFU_ORTHOLOGUE AFUA_4G09220)"/>
    <property type="match status" value="1"/>
</dbReference>
<accession>A0A8S0W816</accession>
<protein>
    <recommendedName>
        <fullName evidence="6">Flavin-containing monooxygenase</fullName>
    </recommendedName>
</protein>
<evidence type="ECO:0000313" key="5">
    <source>
        <dbReference type="Proteomes" id="UP000467700"/>
    </source>
</evidence>